<dbReference type="PANTHER" id="PTHR46328:SF35">
    <property type="entry name" value="PROTEIN FAR1-RELATED SEQUENCE 5-LIKE"/>
    <property type="match status" value="1"/>
</dbReference>
<accession>A0ABU6YID0</accession>
<sequence>MAEGSSNQCCNSKTDQFEEQLEYVPKVVMTFLTCEAANNFYKEYAKRGGFATKIRNSNKNKKTGEIKNKLITCNREGKMTSHIPEAEKTNPMSPANYPARIYVYIQKSNQQFIISKVVLEHSHPCFPDLAGMLPQHMGLNMYVHHVIENNEHAGIRPSKTY</sequence>
<dbReference type="PANTHER" id="PTHR46328">
    <property type="entry name" value="FAR-RED IMPAIRED RESPONSIVE (FAR1) FAMILY PROTEIN-RELATED"/>
    <property type="match status" value="1"/>
</dbReference>
<gene>
    <name evidence="2" type="ORF">PIB30_050785</name>
</gene>
<evidence type="ECO:0000259" key="1">
    <source>
        <dbReference type="Pfam" id="PF03101"/>
    </source>
</evidence>
<dbReference type="InterPro" id="IPR004330">
    <property type="entry name" value="FAR1_DNA_bnd_dom"/>
</dbReference>
<evidence type="ECO:0000313" key="3">
    <source>
        <dbReference type="Proteomes" id="UP001341840"/>
    </source>
</evidence>
<dbReference type="EMBL" id="JASCZI010242008">
    <property type="protein sequence ID" value="MED6209039.1"/>
    <property type="molecule type" value="Genomic_DNA"/>
</dbReference>
<organism evidence="2 3">
    <name type="scientific">Stylosanthes scabra</name>
    <dbReference type="NCBI Taxonomy" id="79078"/>
    <lineage>
        <taxon>Eukaryota</taxon>
        <taxon>Viridiplantae</taxon>
        <taxon>Streptophyta</taxon>
        <taxon>Embryophyta</taxon>
        <taxon>Tracheophyta</taxon>
        <taxon>Spermatophyta</taxon>
        <taxon>Magnoliopsida</taxon>
        <taxon>eudicotyledons</taxon>
        <taxon>Gunneridae</taxon>
        <taxon>Pentapetalae</taxon>
        <taxon>rosids</taxon>
        <taxon>fabids</taxon>
        <taxon>Fabales</taxon>
        <taxon>Fabaceae</taxon>
        <taxon>Papilionoideae</taxon>
        <taxon>50 kb inversion clade</taxon>
        <taxon>dalbergioids sensu lato</taxon>
        <taxon>Dalbergieae</taxon>
        <taxon>Pterocarpus clade</taxon>
        <taxon>Stylosanthes</taxon>
    </lineage>
</organism>
<dbReference type="Proteomes" id="UP001341840">
    <property type="component" value="Unassembled WGS sequence"/>
</dbReference>
<keyword evidence="3" id="KW-1185">Reference proteome</keyword>
<comment type="caution">
    <text evidence="2">The sequence shown here is derived from an EMBL/GenBank/DDBJ whole genome shotgun (WGS) entry which is preliminary data.</text>
</comment>
<name>A0ABU6YID0_9FABA</name>
<dbReference type="Pfam" id="PF03101">
    <property type="entry name" value="FAR1"/>
    <property type="match status" value="1"/>
</dbReference>
<protein>
    <recommendedName>
        <fullName evidence="1">FAR1 domain-containing protein</fullName>
    </recommendedName>
</protein>
<proteinExistence type="predicted"/>
<feature type="domain" description="FAR1" evidence="1">
    <location>
        <begin position="39"/>
        <end position="127"/>
    </location>
</feature>
<evidence type="ECO:0000313" key="2">
    <source>
        <dbReference type="EMBL" id="MED6209039.1"/>
    </source>
</evidence>
<reference evidence="2 3" key="1">
    <citation type="journal article" date="2023" name="Plants (Basel)">
        <title>Bridging the Gap: Combining Genomics and Transcriptomics Approaches to Understand Stylosanthes scabra, an Orphan Legume from the Brazilian Caatinga.</title>
        <authorList>
            <person name="Ferreira-Neto J.R.C."/>
            <person name="da Silva M.D."/>
            <person name="Binneck E."/>
            <person name="de Melo N.F."/>
            <person name="da Silva R.H."/>
            <person name="de Melo A.L.T.M."/>
            <person name="Pandolfi V."/>
            <person name="Bustamante F.O."/>
            <person name="Brasileiro-Vidal A.C."/>
            <person name="Benko-Iseppon A.M."/>
        </authorList>
    </citation>
    <scope>NUCLEOTIDE SEQUENCE [LARGE SCALE GENOMIC DNA]</scope>
    <source>
        <tissue evidence="2">Leaves</tissue>
    </source>
</reference>